<proteinExistence type="predicted"/>
<sequence>MTPAVLFGILSWSADLPLGMVSTRNIVGLSGFTLLTNAIGIKKLSSIPAIIWVLTSLLLGRTESYTSWWSWPIKDRTDVVSAILSGVLCLLGILVSLIKPRQTV</sequence>
<keyword evidence="1" id="KW-0812">Transmembrane</keyword>
<keyword evidence="1" id="KW-1133">Transmembrane helix</keyword>
<accession>A0ABP2K421</accession>
<evidence type="ECO:0000256" key="1">
    <source>
        <dbReference type="SAM" id="Phobius"/>
    </source>
</evidence>
<evidence type="ECO:0000313" key="3">
    <source>
        <dbReference type="Proteomes" id="UP000003179"/>
    </source>
</evidence>
<dbReference type="EMBL" id="ADZU01000040">
    <property type="protein sequence ID" value="EFS91493.1"/>
    <property type="molecule type" value="Genomic_DNA"/>
</dbReference>
<comment type="caution">
    <text evidence="2">The sequence shown here is derived from an EMBL/GenBank/DDBJ whole genome shotgun (WGS) entry which is preliminary data.</text>
</comment>
<keyword evidence="1" id="KW-0472">Membrane</keyword>
<feature type="transmembrane region" description="Helical" evidence="1">
    <location>
        <begin position="79"/>
        <end position="98"/>
    </location>
</feature>
<keyword evidence="3" id="KW-1185">Reference proteome</keyword>
<evidence type="ECO:0000313" key="2">
    <source>
        <dbReference type="EMBL" id="EFS91493.1"/>
    </source>
</evidence>
<protein>
    <submittedName>
        <fullName evidence="2">Uncharacterized protein</fullName>
    </submittedName>
</protein>
<gene>
    <name evidence="2" type="ORF">HMPREF9607_02402</name>
</gene>
<organism evidence="2 3">
    <name type="scientific">Cutibacterium modestum HL044PA1</name>
    <dbReference type="NCBI Taxonomy" id="765109"/>
    <lineage>
        <taxon>Bacteria</taxon>
        <taxon>Bacillati</taxon>
        <taxon>Actinomycetota</taxon>
        <taxon>Actinomycetes</taxon>
        <taxon>Propionibacteriales</taxon>
        <taxon>Propionibacteriaceae</taxon>
        <taxon>Cutibacterium</taxon>
        <taxon>Cutibacterium modestum</taxon>
    </lineage>
</organism>
<dbReference type="Proteomes" id="UP000003179">
    <property type="component" value="Unassembled WGS sequence"/>
</dbReference>
<name>A0ABP2K421_9ACTN</name>
<reference evidence="2" key="1">
    <citation type="submission" date="2010-08" db="EMBL/GenBank/DDBJ databases">
        <authorList>
            <person name="Weinstock G."/>
            <person name="Sodergren E."/>
            <person name="Clifton S."/>
            <person name="Fulton L."/>
            <person name="Fulton B."/>
            <person name="Courtney L."/>
            <person name="Fronick C."/>
            <person name="Harrison M."/>
            <person name="Strong C."/>
            <person name="Farmer C."/>
            <person name="Delahaunty K."/>
            <person name="Markovic C."/>
            <person name="Hall O."/>
            <person name="Minx P."/>
            <person name="Tomlinson C."/>
            <person name="Mitreva M."/>
            <person name="Hou S."/>
            <person name="Chen J."/>
            <person name="Wollam A."/>
            <person name="Pepin K.H."/>
            <person name="Johnson M."/>
            <person name="Bhonagiri V."/>
            <person name="Zhang X."/>
            <person name="Suruliraj S."/>
            <person name="Warren W."/>
            <person name="Chinwalla A."/>
            <person name="Mardis E.R."/>
            <person name="Wilson R.K."/>
        </authorList>
    </citation>
    <scope>NUCLEOTIDE SEQUENCE [LARGE SCALE GENOMIC DNA]</scope>
    <source>
        <strain evidence="2">HL044PA1</strain>
    </source>
</reference>